<dbReference type="AlphaFoldDB" id="A0AAE1SZZ2"/>
<dbReference type="Proteomes" id="UP001291623">
    <property type="component" value="Unassembled WGS sequence"/>
</dbReference>
<dbReference type="Gene3D" id="2.120.10.90">
    <property type="entry name" value="DNA gyrase/topoisomerase IV, subunit A, C-terminal"/>
    <property type="match status" value="1"/>
</dbReference>
<dbReference type="PANTHER" id="PTHR43493:SF5">
    <property type="entry name" value="DNA GYRASE SUBUNIT A, CHLOROPLASTIC_MITOCHONDRIAL"/>
    <property type="match status" value="1"/>
</dbReference>
<sequence>MNGPWLLFLSESGYGKQVPVSRFRTSPLNRIEDGESDEQVVLVSQSGTVNRIKVRDISIQSRGVILMRLEHAGKIQSASLISAAEVDTEGEDAEA</sequence>
<dbReference type="Pfam" id="PF03989">
    <property type="entry name" value="DNA_gyraseA_C"/>
    <property type="match status" value="2"/>
</dbReference>
<dbReference type="EMBL" id="JAVYJV010000001">
    <property type="protein sequence ID" value="KAK4379114.1"/>
    <property type="molecule type" value="Genomic_DNA"/>
</dbReference>
<evidence type="ECO:0000313" key="2">
    <source>
        <dbReference type="Proteomes" id="UP001291623"/>
    </source>
</evidence>
<keyword evidence="2" id="KW-1185">Reference proteome</keyword>
<organism evidence="1 2">
    <name type="scientific">Anisodus tanguticus</name>
    <dbReference type="NCBI Taxonomy" id="243964"/>
    <lineage>
        <taxon>Eukaryota</taxon>
        <taxon>Viridiplantae</taxon>
        <taxon>Streptophyta</taxon>
        <taxon>Embryophyta</taxon>
        <taxon>Tracheophyta</taxon>
        <taxon>Spermatophyta</taxon>
        <taxon>Magnoliopsida</taxon>
        <taxon>eudicotyledons</taxon>
        <taxon>Gunneridae</taxon>
        <taxon>Pentapetalae</taxon>
        <taxon>asterids</taxon>
        <taxon>lamiids</taxon>
        <taxon>Solanales</taxon>
        <taxon>Solanaceae</taxon>
        <taxon>Solanoideae</taxon>
        <taxon>Hyoscyameae</taxon>
        <taxon>Anisodus</taxon>
    </lineage>
</organism>
<dbReference type="GO" id="GO:0003677">
    <property type="term" value="F:DNA binding"/>
    <property type="evidence" value="ECO:0007669"/>
    <property type="project" value="InterPro"/>
</dbReference>
<protein>
    <recommendedName>
        <fullName evidence="3">DNA gyrase subunit A</fullName>
    </recommendedName>
</protein>
<dbReference type="GO" id="GO:0005737">
    <property type="term" value="C:cytoplasm"/>
    <property type="evidence" value="ECO:0007669"/>
    <property type="project" value="TreeGrafter"/>
</dbReference>
<gene>
    <name evidence="1" type="ORF">RND71_000976</name>
</gene>
<dbReference type="GO" id="GO:0003918">
    <property type="term" value="F:DNA topoisomerase type II (double strand cut, ATP-hydrolyzing) activity"/>
    <property type="evidence" value="ECO:0007669"/>
    <property type="project" value="TreeGrafter"/>
</dbReference>
<accession>A0AAE1SZZ2</accession>
<dbReference type="PANTHER" id="PTHR43493">
    <property type="entry name" value="DNA GYRASE/TOPOISOMERASE SUBUNIT A"/>
    <property type="match status" value="1"/>
</dbReference>
<proteinExistence type="predicted"/>
<evidence type="ECO:0008006" key="3">
    <source>
        <dbReference type="Google" id="ProtNLM"/>
    </source>
</evidence>
<dbReference type="InterPro" id="IPR006691">
    <property type="entry name" value="GyrA/parC_rep"/>
</dbReference>
<dbReference type="GO" id="GO:0006265">
    <property type="term" value="P:DNA topological change"/>
    <property type="evidence" value="ECO:0007669"/>
    <property type="project" value="InterPro"/>
</dbReference>
<name>A0AAE1SZZ2_9SOLA</name>
<dbReference type="GO" id="GO:0009330">
    <property type="term" value="C:DNA topoisomerase type II (double strand cut, ATP-hydrolyzing) complex"/>
    <property type="evidence" value="ECO:0007669"/>
    <property type="project" value="TreeGrafter"/>
</dbReference>
<dbReference type="SUPFAM" id="SSF101904">
    <property type="entry name" value="GyrA/ParC C-terminal domain-like"/>
    <property type="match status" value="1"/>
</dbReference>
<reference evidence="1" key="1">
    <citation type="submission" date="2023-12" db="EMBL/GenBank/DDBJ databases">
        <title>Genome assembly of Anisodus tanguticus.</title>
        <authorList>
            <person name="Wang Y.-J."/>
        </authorList>
    </citation>
    <scope>NUCLEOTIDE SEQUENCE</scope>
    <source>
        <strain evidence="1">KB-2021</strain>
        <tissue evidence="1">Leaf</tissue>
    </source>
</reference>
<dbReference type="InterPro" id="IPR050220">
    <property type="entry name" value="Type_II_DNA_Topoisomerases"/>
</dbReference>
<dbReference type="InterPro" id="IPR035516">
    <property type="entry name" value="Gyrase/topoIV_suA_C"/>
</dbReference>
<dbReference type="GO" id="GO:0005524">
    <property type="term" value="F:ATP binding"/>
    <property type="evidence" value="ECO:0007669"/>
    <property type="project" value="InterPro"/>
</dbReference>
<evidence type="ECO:0000313" key="1">
    <source>
        <dbReference type="EMBL" id="KAK4379114.1"/>
    </source>
</evidence>
<comment type="caution">
    <text evidence="1">The sequence shown here is derived from an EMBL/GenBank/DDBJ whole genome shotgun (WGS) entry which is preliminary data.</text>
</comment>